<comment type="catalytic activity">
    <reaction evidence="13">
        <text>5,6-dihydrouridine(16) in tRNA + NAD(+) = uridine(16) in tRNA + NADH + H(+)</text>
        <dbReference type="Rhea" id="RHEA:53380"/>
        <dbReference type="Rhea" id="RHEA-COMP:13543"/>
        <dbReference type="Rhea" id="RHEA-COMP:13544"/>
        <dbReference type="ChEBI" id="CHEBI:15378"/>
        <dbReference type="ChEBI" id="CHEBI:57540"/>
        <dbReference type="ChEBI" id="CHEBI:57945"/>
        <dbReference type="ChEBI" id="CHEBI:65315"/>
        <dbReference type="ChEBI" id="CHEBI:74443"/>
        <dbReference type="EC" id="1.3.1.88"/>
    </reaction>
    <physiologicalReaction direction="right-to-left" evidence="13">
        <dbReference type="Rhea" id="RHEA:53382"/>
    </physiologicalReaction>
</comment>
<evidence type="ECO:0000256" key="6">
    <source>
        <dbReference type="ARBA" id="ARBA00022857"/>
    </source>
</evidence>
<dbReference type="EC" id="1.3.1.-" evidence="16"/>
<comment type="catalytic activity">
    <reaction evidence="15">
        <text>5,6-dihydrouridine(17) in tRNA + NADP(+) = uridine(17) in tRNA + NADPH + H(+)</text>
        <dbReference type="Rhea" id="RHEA:53368"/>
        <dbReference type="Rhea" id="RHEA-COMP:13541"/>
        <dbReference type="Rhea" id="RHEA-COMP:13542"/>
        <dbReference type="ChEBI" id="CHEBI:15378"/>
        <dbReference type="ChEBI" id="CHEBI:57783"/>
        <dbReference type="ChEBI" id="CHEBI:58349"/>
        <dbReference type="ChEBI" id="CHEBI:65315"/>
        <dbReference type="ChEBI" id="CHEBI:74443"/>
        <dbReference type="EC" id="1.3.1.88"/>
    </reaction>
    <physiologicalReaction direction="right-to-left" evidence="15">
        <dbReference type="Rhea" id="RHEA:53370"/>
    </physiologicalReaction>
</comment>
<evidence type="ECO:0000313" key="21">
    <source>
        <dbReference type="Proteomes" id="UP001194468"/>
    </source>
</evidence>
<dbReference type="InterPro" id="IPR001269">
    <property type="entry name" value="DUS_fam"/>
</dbReference>
<evidence type="ECO:0000256" key="2">
    <source>
        <dbReference type="ARBA" id="ARBA00022630"/>
    </source>
</evidence>
<keyword evidence="8" id="KW-0520">NAD</keyword>
<keyword evidence="2 16" id="KW-0285">Flavoprotein</keyword>
<accession>A0AAD4BRN8</accession>
<dbReference type="GO" id="GO:0017150">
    <property type="term" value="F:tRNA dihydrouridine synthase activity"/>
    <property type="evidence" value="ECO:0007669"/>
    <property type="project" value="InterPro"/>
</dbReference>
<evidence type="ECO:0000256" key="15">
    <source>
        <dbReference type="ARBA" id="ARBA00049467"/>
    </source>
</evidence>
<evidence type="ECO:0000256" key="11">
    <source>
        <dbReference type="ARBA" id="ARBA00047652"/>
    </source>
</evidence>
<feature type="binding site" evidence="18">
    <location>
        <begin position="14"/>
        <end position="16"/>
    </location>
    <ligand>
        <name>FMN</name>
        <dbReference type="ChEBI" id="CHEBI:58210"/>
    </ligand>
</feature>
<sequence length="362" mass="40313">MIDLIADLTYIAAPMVNQSDAPFRLLTRRYGATLTYTQMLDSHRLLNDLDYFHFHLRDLQSTHLDWDAYTRPVVVQLCGNDPQVVVSAARRVQSYCDGIDLNLGCPQEHASEGHFGGYLLSKKDWPLVDAIVSAMAHSLTIPSSAKCRLCPSANTTDFGRLLEHAGASWVTLHARHVSATRRRQGAADLDAIRELKHALAIPVISNGNVRTFSDVQQNLAYTCADGVMVGETLLGNPCLFSGEVVRDPVLMALDYLDMCERLGDVVTLKTMQAHVRYMIKFQCARRPWYSKFRLALDACQDVGDIKGLLHRQVRRWRGKAGRLVDVGAPEGHGSERETSGDVDLEDLGDILDRWGLDDGSLH</sequence>
<evidence type="ECO:0000256" key="14">
    <source>
        <dbReference type="ARBA" id="ARBA00049447"/>
    </source>
</evidence>
<keyword evidence="3 16" id="KW-0288">FMN</keyword>
<dbReference type="Gene3D" id="3.20.20.70">
    <property type="entry name" value="Aldolase class I"/>
    <property type="match status" value="1"/>
</dbReference>
<dbReference type="PANTHER" id="PTHR11082:SF5">
    <property type="entry name" value="TRNA-DIHYDROURIDINE(16_17) SYNTHASE [NAD(P)(+)]-LIKE"/>
    <property type="match status" value="1"/>
</dbReference>
<evidence type="ECO:0000256" key="4">
    <source>
        <dbReference type="ARBA" id="ARBA00022664"/>
    </source>
</evidence>
<comment type="cofactor">
    <cofactor evidence="1 16 18">
        <name>FMN</name>
        <dbReference type="ChEBI" id="CHEBI:58210"/>
    </cofactor>
</comment>
<feature type="binding site" evidence="18">
    <location>
        <position position="76"/>
    </location>
    <ligand>
        <name>FMN</name>
        <dbReference type="ChEBI" id="CHEBI:58210"/>
    </ligand>
</feature>
<reference evidence="20" key="1">
    <citation type="submission" date="2019-10" db="EMBL/GenBank/DDBJ databases">
        <authorList>
            <consortium name="DOE Joint Genome Institute"/>
            <person name="Kuo A."/>
            <person name="Miyauchi S."/>
            <person name="Kiss E."/>
            <person name="Drula E."/>
            <person name="Kohler A."/>
            <person name="Sanchez-Garcia M."/>
            <person name="Andreopoulos B."/>
            <person name="Barry K.W."/>
            <person name="Bonito G."/>
            <person name="Buee M."/>
            <person name="Carver A."/>
            <person name="Chen C."/>
            <person name="Cichocki N."/>
            <person name="Clum A."/>
            <person name="Culley D."/>
            <person name="Crous P.W."/>
            <person name="Fauchery L."/>
            <person name="Girlanda M."/>
            <person name="Hayes R."/>
            <person name="Keri Z."/>
            <person name="LaButti K."/>
            <person name="Lipzen A."/>
            <person name="Lombard V."/>
            <person name="Magnuson J."/>
            <person name="Maillard F."/>
            <person name="Morin E."/>
            <person name="Murat C."/>
            <person name="Nolan M."/>
            <person name="Ohm R."/>
            <person name="Pangilinan J."/>
            <person name="Pereira M."/>
            <person name="Perotto S."/>
            <person name="Peter M."/>
            <person name="Riley R."/>
            <person name="Sitrit Y."/>
            <person name="Stielow B."/>
            <person name="Szollosi G."/>
            <person name="Zifcakova L."/>
            <person name="Stursova M."/>
            <person name="Spatafora J.W."/>
            <person name="Tedersoo L."/>
            <person name="Vaario L.-M."/>
            <person name="Yamada A."/>
            <person name="Yan M."/>
            <person name="Wang P."/>
            <person name="Xu J."/>
            <person name="Bruns T."/>
            <person name="Baldrian P."/>
            <person name="Vilgalys R."/>
            <person name="Henrissat B."/>
            <person name="Grigoriev I.V."/>
            <person name="Hibbett D."/>
            <person name="Nagy L.G."/>
            <person name="Martin F.M."/>
        </authorList>
    </citation>
    <scope>NUCLEOTIDE SEQUENCE</scope>
    <source>
        <strain evidence="20">BED1</strain>
    </source>
</reference>
<comment type="caution">
    <text evidence="20">The sequence shown here is derived from an EMBL/GenBank/DDBJ whole genome shotgun (WGS) entry which is preliminary data.</text>
</comment>
<feature type="binding site" evidence="18">
    <location>
        <position position="146"/>
    </location>
    <ligand>
        <name>FMN</name>
        <dbReference type="ChEBI" id="CHEBI:58210"/>
    </ligand>
</feature>
<dbReference type="AlphaFoldDB" id="A0AAD4BRN8"/>
<comment type="catalytic activity">
    <reaction evidence="14">
        <text>a 5,6-dihydrouridine in mRNA + NADP(+) = a uridine in mRNA + NADPH + H(+)</text>
        <dbReference type="Rhea" id="RHEA:69855"/>
        <dbReference type="Rhea" id="RHEA-COMP:14658"/>
        <dbReference type="Rhea" id="RHEA-COMP:17789"/>
        <dbReference type="ChEBI" id="CHEBI:15378"/>
        <dbReference type="ChEBI" id="CHEBI:57783"/>
        <dbReference type="ChEBI" id="CHEBI:58349"/>
        <dbReference type="ChEBI" id="CHEBI:65315"/>
        <dbReference type="ChEBI" id="CHEBI:74443"/>
    </reaction>
    <physiologicalReaction direction="right-to-left" evidence="14">
        <dbReference type="Rhea" id="RHEA:69857"/>
    </physiologicalReaction>
</comment>
<dbReference type="PANTHER" id="PTHR11082">
    <property type="entry name" value="TRNA-DIHYDROURIDINE SYNTHASE"/>
    <property type="match status" value="1"/>
</dbReference>
<evidence type="ECO:0000256" key="5">
    <source>
        <dbReference type="ARBA" id="ARBA00022694"/>
    </source>
</evidence>
<dbReference type="GO" id="GO:0050660">
    <property type="term" value="F:flavin adenine dinucleotide binding"/>
    <property type="evidence" value="ECO:0007669"/>
    <property type="project" value="InterPro"/>
</dbReference>
<proteinExistence type="inferred from homology"/>
<keyword evidence="6" id="KW-0521">NADP</keyword>
<evidence type="ECO:0000256" key="12">
    <source>
        <dbReference type="ARBA" id="ARBA00048342"/>
    </source>
</evidence>
<comment type="catalytic activity">
    <reaction evidence="11">
        <text>5,6-dihydrouridine(16) in tRNA + NADP(+) = uridine(16) in tRNA + NADPH + H(+)</text>
        <dbReference type="Rhea" id="RHEA:53376"/>
        <dbReference type="Rhea" id="RHEA-COMP:13543"/>
        <dbReference type="Rhea" id="RHEA-COMP:13544"/>
        <dbReference type="ChEBI" id="CHEBI:15378"/>
        <dbReference type="ChEBI" id="CHEBI:57783"/>
        <dbReference type="ChEBI" id="CHEBI:58349"/>
        <dbReference type="ChEBI" id="CHEBI:65315"/>
        <dbReference type="ChEBI" id="CHEBI:74443"/>
        <dbReference type="EC" id="1.3.1.88"/>
    </reaction>
    <physiologicalReaction direction="right-to-left" evidence="11">
        <dbReference type="Rhea" id="RHEA:53378"/>
    </physiologicalReaction>
</comment>
<comment type="catalytic activity">
    <reaction evidence="12">
        <text>a 5,6-dihydrouridine in mRNA + NAD(+) = a uridine in mRNA + NADH + H(+)</text>
        <dbReference type="Rhea" id="RHEA:69851"/>
        <dbReference type="Rhea" id="RHEA-COMP:14658"/>
        <dbReference type="Rhea" id="RHEA-COMP:17789"/>
        <dbReference type="ChEBI" id="CHEBI:15378"/>
        <dbReference type="ChEBI" id="CHEBI:57540"/>
        <dbReference type="ChEBI" id="CHEBI:57945"/>
        <dbReference type="ChEBI" id="CHEBI:65315"/>
        <dbReference type="ChEBI" id="CHEBI:74443"/>
    </reaction>
    <physiologicalReaction direction="right-to-left" evidence="12">
        <dbReference type="Rhea" id="RHEA:69853"/>
    </physiologicalReaction>
</comment>
<gene>
    <name evidence="20" type="ORF">L210DRAFT_3545518</name>
</gene>
<feature type="active site" description="Proton donor" evidence="17">
    <location>
        <position position="105"/>
    </location>
</feature>
<dbReference type="PIRSF" id="PIRSF006621">
    <property type="entry name" value="Dus"/>
    <property type="match status" value="1"/>
</dbReference>
<evidence type="ECO:0000256" key="8">
    <source>
        <dbReference type="ARBA" id="ARBA00023027"/>
    </source>
</evidence>
<dbReference type="SUPFAM" id="SSF51395">
    <property type="entry name" value="FMN-linked oxidoreductases"/>
    <property type="match status" value="1"/>
</dbReference>
<evidence type="ECO:0000256" key="17">
    <source>
        <dbReference type="PIRSR" id="PIRSR006621-1"/>
    </source>
</evidence>
<evidence type="ECO:0000313" key="20">
    <source>
        <dbReference type="EMBL" id="KAF8438147.1"/>
    </source>
</evidence>
<keyword evidence="21" id="KW-1185">Reference proteome</keyword>
<keyword evidence="4" id="KW-0507">mRNA processing</keyword>
<reference evidence="20" key="2">
    <citation type="journal article" date="2020" name="Nat. Commun.">
        <title>Large-scale genome sequencing of mycorrhizal fungi provides insights into the early evolution of symbiotic traits.</title>
        <authorList>
            <person name="Miyauchi S."/>
            <person name="Kiss E."/>
            <person name="Kuo A."/>
            <person name="Drula E."/>
            <person name="Kohler A."/>
            <person name="Sanchez-Garcia M."/>
            <person name="Morin E."/>
            <person name="Andreopoulos B."/>
            <person name="Barry K.W."/>
            <person name="Bonito G."/>
            <person name="Buee M."/>
            <person name="Carver A."/>
            <person name="Chen C."/>
            <person name="Cichocki N."/>
            <person name="Clum A."/>
            <person name="Culley D."/>
            <person name="Crous P.W."/>
            <person name="Fauchery L."/>
            <person name="Girlanda M."/>
            <person name="Hayes R.D."/>
            <person name="Keri Z."/>
            <person name="LaButti K."/>
            <person name="Lipzen A."/>
            <person name="Lombard V."/>
            <person name="Magnuson J."/>
            <person name="Maillard F."/>
            <person name="Murat C."/>
            <person name="Nolan M."/>
            <person name="Ohm R.A."/>
            <person name="Pangilinan J."/>
            <person name="Pereira M.F."/>
            <person name="Perotto S."/>
            <person name="Peter M."/>
            <person name="Pfister S."/>
            <person name="Riley R."/>
            <person name="Sitrit Y."/>
            <person name="Stielow J.B."/>
            <person name="Szollosi G."/>
            <person name="Zifcakova L."/>
            <person name="Stursova M."/>
            <person name="Spatafora J.W."/>
            <person name="Tedersoo L."/>
            <person name="Vaario L.M."/>
            <person name="Yamada A."/>
            <person name="Yan M."/>
            <person name="Wang P."/>
            <person name="Xu J."/>
            <person name="Bruns T."/>
            <person name="Baldrian P."/>
            <person name="Vilgalys R."/>
            <person name="Dunand C."/>
            <person name="Henrissat B."/>
            <person name="Grigoriev I.V."/>
            <person name="Hibbett D."/>
            <person name="Nagy L.G."/>
            <person name="Martin F.M."/>
        </authorList>
    </citation>
    <scope>NUCLEOTIDE SEQUENCE</scope>
    <source>
        <strain evidence="20">BED1</strain>
    </source>
</reference>
<keyword evidence="5 16" id="KW-0819">tRNA processing</keyword>
<dbReference type="InterPro" id="IPR018517">
    <property type="entry name" value="tRNA_hU_synthase_CS"/>
</dbReference>
<dbReference type="InterPro" id="IPR013785">
    <property type="entry name" value="Aldolase_TIM"/>
</dbReference>
<evidence type="ECO:0000256" key="13">
    <source>
        <dbReference type="ARBA" id="ARBA00048934"/>
    </source>
</evidence>
<dbReference type="InterPro" id="IPR035587">
    <property type="entry name" value="DUS-like_FMN-bd"/>
</dbReference>
<protein>
    <recommendedName>
        <fullName evidence="16">tRNA-dihydrouridine synthase</fullName>
        <ecNumber evidence="16">1.3.1.-</ecNumber>
    </recommendedName>
</protein>
<evidence type="ECO:0000256" key="18">
    <source>
        <dbReference type="PIRSR" id="PIRSR006621-2"/>
    </source>
</evidence>
<comment type="similarity">
    <text evidence="9">Belongs to the Dus family. Dus1 subfamily.</text>
</comment>
<dbReference type="CDD" id="cd02801">
    <property type="entry name" value="DUS_like_FMN"/>
    <property type="match status" value="1"/>
</dbReference>
<dbReference type="GO" id="GO:0006397">
    <property type="term" value="P:mRNA processing"/>
    <property type="evidence" value="ECO:0007669"/>
    <property type="project" value="UniProtKB-KW"/>
</dbReference>
<comment type="catalytic activity">
    <reaction evidence="10">
        <text>5,6-dihydrouridine(17) in tRNA + NAD(+) = uridine(17) in tRNA + NADH + H(+)</text>
        <dbReference type="Rhea" id="RHEA:53372"/>
        <dbReference type="Rhea" id="RHEA-COMP:13541"/>
        <dbReference type="Rhea" id="RHEA-COMP:13542"/>
        <dbReference type="ChEBI" id="CHEBI:15378"/>
        <dbReference type="ChEBI" id="CHEBI:57540"/>
        <dbReference type="ChEBI" id="CHEBI:57945"/>
        <dbReference type="ChEBI" id="CHEBI:65315"/>
        <dbReference type="ChEBI" id="CHEBI:74443"/>
        <dbReference type="EC" id="1.3.1.88"/>
    </reaction>
    <physiologicalReaction direction="right-to-left" evidence="10">
        <dbReference type="Rhea" id="RHEA:53374"/>
    </physiologicalReaction>
</comment>
<evidence type="ECO:0000259" key="19">
    <source>
        <dbReference type="Pfam" id="PF01207"/>
    </source>
</evidence>
<keyword evidence="18" id="KW-0547">Nucleotide-binding</keyword>
<feature type="binding site" evidence="18">
    <location>
        <position position="173"/>
    </location>
    <ligand>
        <name>FMN</name>
        <dbReference type="ChEBI" id="CHEBI:58210"/>
    </ligand>
</feature>
<evidence type="ECO:0000256" key="10">
    <source>
        <dbReference type="ARBA" id="ARBA00047287"/>
    </source>
</evidence>
<dbReference type="EMBL" id="WHUW01000017">
    <property type="protein sequence ID" value="KAF8438147.1"/>
    <property type="molecule type" value="Genomic_DNA"/>
</dbReference>
<evidence type="ECO:0000256" key="16">
    <source>
        <dbReference type="PIRNR" id="PIRNR006621"/>
    </source>
</evidence>
<feature type="domain" description="DUS-like FMN-binding" evidence="19">
    <location>
        <begin position="12"/>
        <end position="301"/>
    </location>
</feature>
<evidence type="ECO:0000256" key="7">
    <source>
        <dbReference type="ARBA" id="ARBA00023002"/>
    </source>
</evidence>
<evidence type="ECO:0000256" key="3">
    <source>
        <dbReference type="ARBA" id="ARBA00022643"/>
    </source>
</evidence>
<keyword evidence="7 16" id="KW-0560">Oxidoreductase</keyword>
<dbReference type="Proteomes" id="UP001194468">
    <property type="component" value="Unassembled WGS sequence"/>
</dbReference>
<evidence type="ECO:0000256" key="9">
    <source>
        <dbReference type="ARBA" id="ARBA00038313"/>
    </source>
</evidence>
<organism evidence="20 21">
    <name type="scientific">Boletus edulis BED1</name>
    <dbReference type="NCBI Taxonomy" id="1328754"/>
    <lineage>
        <taxon>Eukaryota</taxon>
        <taxon>Fungi</taxon>
        <taxon>Dikarya</taxon>
        <taxon>Basidiomycota</taxon>
        <taxon>Agaricomycotina</taxon>
        <taxon>Agaricomycetes</taxon>
        <taxon>Agaricomycetidae</taxon>
        <taxon>Boletales</taxon>
        <taxon>Boletineae</taxon>
        <taxon>Boletaceae</taxon>
        <taxon>Boletoideae</taxon>
        <taxon>Boletus</taxon>
    </lineage>
</organism>
<comment type="function">
    <text evidence="16">Catalyzes the synthesis of dihydrouridine, a modified base found in the D-loop of most tRNAs.</text>
</comment>
<evidence type="ECO:0000256" key="1">
    <source>
        <dbReference type="ARBA" id="ARBA00001917"/>
    </source>
</evidence>
<name>A0AAD4BRN8_BOLED</name>
<dbReference type="PROSITE" id="PS01136">
    <property type="entry name" value="UPF0034"/>
    <property type="match status" value="1"/>
</dbReference>
<dbReference type="Pfam" id="PF01207">
    <property type="entry name" value="Dus"/>
    <property type="match status" value="1"/>
</dbReference>
<comment type="similarity">
    <text evidence="16">Belongs to the dus family.</text>
</comment>